<gene>
    <name evidence="2" type="primary">yeeZ</name>
    <name evidence="2" type="ORF">GCM10007424_17960</name>
</gene>
<dbReference type="PANTHER" id="PTHR48079:SF6">
    <property type="entry name" value="NAD(P)-BINDING DOMAIN-CONTAINING PROTEIN-RELATED"/>
    <property type="match status" value="1"/>
</dbReference>
<dbReference type="Pfam" id="PF13460">
    <property type="entry name" value="NAD_binding_10"/>
    <property type="match status" value="1"/>
</dbReference>
<comment type="caution">
    <text evidence="2">The sequence shown here is derived from an EMBL/GenBank/DDBJ whole genome shotgun (WGS) entry which is preliminary data.</text>
</comment>
<dbReference type="PANTHER" id="PTHR48079">
    <property type="entry name" value="PROTEIN YEEZ"/>
    <property type="match status" value="1"/>
</dbReference>
<dbReference type="InterPro" id="IPR036291">
    <property type="entry name" value="NAD(P)-bd_dom_sf"/>
</dbReference>
<dbReference type="SUPFAM" id="SSF51735">
    <property type="entry name" value="NAD(P)-binding Rossmann-fold domains"/>
    <property type="match status" value="1"/>
</dbReference>
<evidence type="ECO:0000313" key="3">
    <source>
        <dbReference type="Proteomes" id="UP000615760"/>
    </source>
</evidence>
<dbReference type="Gene3D" id="3.40.50.720">
    <property type="entry name" value="NAD(P)-binding Rossmann-like Domain"/>
    <property type="match status" value="1"/>
</dbReference>
<name>A0ABQ1JYG7_9FLAO</name>
<organism evidence="2 3">
    <name type="scientific">Flavobacterium suaedae</name>
    <dbReference type="NCBI Taxonomy" id="1767027"/>
    <lineage>
        <taxon>Bacteria</taxon>
        <taxon>Pseudomonadati</taxon>
        <taxon>Bacteroidota</taxon>
        <taxon>Flavobacteriia</taxon>
        <taxon>Flavobacteriales</taxon>
        <taxon>Flavobacteriaceae</taxon>
        <taxon>Flavobacterium</taxon>
    </lineage>
</organism>
<dbReference type="RefSeq" id="WP_188620943.1">
    <property type="nucleotide sequence ID" value="NZ_BMJE01000004.1"/>
</dbReference>
<evidence type="ECO:0000259" key="1">
    <source>
        <dbReference type="Pfam" id="PF13460"/>
    </source>
</evidence>
<dbReference type="CDD" id="cd05266">
    <property type="entry name" value="SDR_a4"/>
    <property type="match status" value="1"/>
</dbReference>
<dbReference type="InterPro" id="IPR051783">
    <property type="entry name" value="NAD(P)-dependent_oxidoreduct"/>
</dbReference>
<sequence length="270" mass="30170">MEQISILGCGWLGLPLAKEFLAKGYSIKGSTTSPEKINTLQQAGIKPYRIALHPDTIEGDITDFLNGSKILIIDIPPKLRGKANENESFTDKIKTLLPHIENSDVSKVIFISSTSVYGDVEGIITEETTPQPSNESGKQLLEVEQLLQNNENFTTVIVRFGGLIGEDRHPVHYLAGKKDIPDPDTPVNLIHRDDCINIILKIVEKNFEEGILNGVAPYHPTKKEYYTKKAKEKNLPLPIFISREEACVVKKIAVNKVTEVFNYTFNQNNL</sequence>
<proteinExistence type="predicted"/>
<evidence type="ECO:0000313" key="2">
    <source>
        <dbReference type="EMBL" id="GGB78268.1"/>
    </source>
</evidence>
<protein>
    <submittedName>
        <fullName evidence="2">Epimerase</fullName>
    </submittedName>
</protein>
<keyword evidence="3" id="KW-1185">Reference proteome</keyword>
<dbReference type="InterPro" id="IPR016040">
    <property type="entry name" value="NAD(P)-bd_dom"/>
</dbReference>
<accession>A0ABQ1JYG7</accession>
<dbReference type="EMBL" id="BMJE01000004">
    <property type="protein sequence ID" value="GGB78268.1"/>
    <property type="molecule type" value="Genomic_DNA"/>
</dbReference>
<dbReference type="Proteomes" id="UP000615760">
    <property type="component" value="Unassembled WGS sequence"/>
</dbReference>
<feature type="domain" description="NAD(P)-binding" evidence="1">
    <location>
        <begin position="10"/>
        <end position="203"/>
    </location>
</feature>
<reference evidence="3" key="1">
    <citation type="journal article" date="2019" name="Int. J. Syst. Evol. Microbiol.">
        <title>The Global Catalogue of Microorganisms (GCM) 10K type strain sequencing project: providing services to taxonomists for standard genome sequencing and annotation.</title>
        <authorList>
            <consortium name="The Broad Institute Genomics Platform"/>
            <consortium name="The Broad Institute Genome Sequencing Center for Infectious Disease"/>
            <person name="Wu L."/>
            <person name="Ma J."/>
        </authorList>
    </citation>
    <scope>NUCLEOTIDE SEQUENCE [LARGE SCALE GENOMIC DNA]</scope>
    <source>
        <strain evidence="3">CGMCC 1.15461</strain>
    </source>
</reference>